<dbReference type="PANTHER" id="PTHR24093">
    <property type="entry name" value="CATION TRANSPORTING ATPASE"/>
    <property type="match status" value="1"/>
</dbReference>
<keyword evidence="3" id="KW-1133">Transmembrane helix</keyword>
<dbReference type="InterPro" id="IPR008250">
    <property type="entry name" value="ATPase_P-typ_transduc_dom_A_sf"/>
</dbReference>
<keyword evidence="4" id="KW-0732">Signal</keyword>
<feature type="signal peptide" evidence="4">
    <location>
        <begin position="1"/>
        <end position="17"/>
    </location>
</feature>
<evidence type="ECO:0000259" key="5">
    <source>
        <dbReference type="Pfam" id="PF00122"/>
    </source>
</evidence>
<dbReference type="SUPFAM" id="SSF81653">
    <property type="entry name" value="Calcium ATPase, transduction domain A"/>
    <property type="match status" value="1"/>
</dbReference>
<evidence type="ECO:0000256" key="1">
    <source>
        <dbReference type="ARBA" id="ARBA00004127"/>
    </source>
</evidence>
<accession>A0A7N2L705</accession>
<dbReference type="Gramene" id="QL03p031196:mrna">
    <property type="protein sequence ID" value="QL03p031196:mrna"/>
    <property type="gene ID" value="QL03p031196"/>
</dbReference>
<reference evidence="6 7" key="1">
    <citation type="journal article" date="2016" name="G3 (Bethesda)">
        <title>First Draft Assembly and Annotation of the Genome of a California Endemic Oak Quercus lobata Nee (Fagaceae).</title>
        <authorList>
            <person name="Sork V.L."/>
            <person name="Fitz-Gibbon S.T."/>
            <person name="Puiu D."/>
            <person name="Crepeau M."/>
            <person name="Gugger P.F."/>
            <person name="Sherman R."/>
            <person name="Stevens K."/>
            <person name="Langley C.H."/>
            <person name="Pellegrini M."/>
            <person name="Salzberg S.L."/>
        </authorList>
    </citation>
    <scope>NUCLEOTIDE SEQUENCE [LARGE SCALE GENOMIC DNA]</scope>
    <source>
        <strain evidence="6 7">cv. SW786</strain>
    </source>
</reference>
<evidence type="ECO:0000256" key="4">
    <source>
        <dbReference type="SAM" id="SignalP"/>
    </source>
</evidence>
<name>A0A7N2L705_QUELO</name>
<evidence type="ECO:0000313" key="6">
    <source>
        <dbReference type="EnsemblPlants" id="QL03p031196:mrna"/>
    </source>
</evidence>
<dbReference type="AlphaFoldDB" id="A0A7N2L705"/>
<dbReference type="EMBL" id="LRBV02000003">
    <property type="status" value="NOT_ANNOTATED_CDS"/>
    <property type="molecule type" value="Genomic_DNA"/>
</dbReference>
<dbReference type="GO" id="GO:0005886">
    <property type="term" value="C:plasma membrane"/>
    <property type="evidence" value="ECO:0007669"/>
    <property type="project" value="TreeGrafter"/>
</dbReference>
<protein>
    <recommendedName>
        <fullName evidence="5">P-type ATPase A domain-containing protein</fullName>
    </recommendedName>
</protein>
<feature type="domain" description="P-type ATPase A" evidence="5">
    <location>
        <begin position="22"/>
        <end position="86"/>
    </location>
</feature>
<dbReference type="PANTHER" id="PTHR24093:SF369">
    <property type="entry name" value="CALCIUM-TRANSPORTING ATPASE"/>
    <property type="match status" value="1"/>
</dbReference>
<keyword evidence="7" id="KW-1185">Reference proteome</keyword>
<proteinExistence type="predicted"/>
<dbReference type="InParanoid" id="A0A7N2L705"/>
<comment type="subcellular location">
    <subcellularLocation>
        <location evidence="1">Endomembrane system</location>
        <topology evidence="1">Multi-pass membrane protein</topology>
    </subcellularLocation>
</comment>
<feature type="chain" id="PRO_5029543293" description="P-type ATPase A domain-containing protein" evidence="4">
    <location>
        <begin position="18"/>
        <end position="261"/>
    </location>
</feature>
<evidence type="ECO:0000313" key="7">
    <source>
        <dbReference type="Proteomes" id="UP000594261"/>
    </source>
</evidence>
<dbReference type="GO" id="GO:0012505">
    <property type="term" value="C:endomembrane system"/>
    <property type="evidence" value="ECO:0007669"/>
    <property type="project" value="UniProtKB-SubCell"/>
</dbReference>
<keyword evidence="2" id="KW-0460">Magnesium</keyword>
<reference evidence="6" key="2">
    <citation type="submission" date="2021-01" db="UniProtKB">
        <authorList>
            <consortium name="EnsemblPlants"/>
        </authorList>
    </citation>
    <scope>IDENTIFICATION</scope>
</reference>
<keyword evidence="3" id="KW-0472">Membrane</keyword>
<dbReference type="Proteomes" id="UP000594261">
    <property type="component" value="Chromosome 3"/>
</dbReference>
<dbReference type="InterPro" id="IPR059000">
    <property type="entry name" value="ATPase_P-type_domA"/>
</dbReference>
<keyword evidence="3" id="KW-0812">Transmembrane</keyword>
<organism evidence="6 7">
    <name type="scientific">Quercus lobata</name>
    <name type="common">Valley oak</name>
    <dbReference type="NCBI Taxonomy" id="97700"/>
    <lineage>
        <taxon>Eukaryota</taxon>
        <taxon>Viridiplantae</taxon>
        <taxon>Streptophyta</taxon>
        <taxon>Embryophyta</taxon>
        <taxon>Tracheophyta</taxon>
        <taxon>Spermatophyta</taxon>
        <taxon>Magnoliopsida</taxon>
        <taxon>eudicotyledons</taxon>
        <taxon>Gunneridae</taxon>
        <taxon>Pentapetalae</taxon>
        <taxon>rosids</taxon>
        <taxon>fabids</taxon>
        <taxon>Fagales</taxon>
        <taxon>Fagaceae</taxon>
        <taxon>Quercus</taxon>
    </lineage>
</organism>
<sequence length="261" mass="28517">MIYVVICFWGGLICSQGVQDLSTVPADGVLISGHSFGIDESTMTGESMMVDKDSKDPFLMSGCKVADGSGTMLVTSVGLNTEWGLLMVSTSEETCEETALQIRLKGATTLAGMLGLSVAVSVLIITLVRYFTGHSKDINGVSFMPGQTKAGPAMKRLTKFFAIADDDIITTLSKFFKRVVACVTTKKPRWRVKNLNDAWRCVQKRHDSEAATMVPWNLYDAMESISKGSKASDCDQFVHVESSLLGLNRDILHEAKNEVWL</sequence>
<dbReference type="GO" id="GO:0005388">
    <property type="term" value="F:P-type calcium transporter activity"/>
    <property type="evidence" value="ECO:0007669"/>
    <property type="project" value="TreeGrafter"/>
</dbReference>
<evidence type="ECO:0000256" key="2">
    <source>
        <dbReference type="ARBA" id="ARBA00022842"/>
    </source>
</evidence>
<feature type="transmembrane region" description="Helical" evidence="3">
    <location>
        <begin position="110"/>
        <end position="131"/>
    </location>
</feature>
<evidence type="ECO:0000256" key="3">
    <source>
        <dbReference type="SAM" id="Phobius"/>
    </source>
</evidence>
<dbReference type="Gene3D" id="1.20.1110.10">
    <property type="entry name" value="Calcium-transporting ATPase, transmembrane domain"/>
    <property type="match status" value="1"/>
</dbReference>
<dbReference type="Pfam" id="PF00122">
    <property type="entry name" value="E1-E2_ATPase"/>
    <property type="match status" value="1"/>
</dbReference>
<dbReference type="EnsemblPlants" id="QL03p031196:mrna">
    <property type="protein sequence ID" value="QL03p031196:mrna"/>
    <property type="gene ID" value="QL03p031196"/>
</dbReference>